<dbReference type="Proteomes" id="UP000607796">
    <property type="component" value="Unassembled WGS sequence"/>
</dbReference>
<accession>A0ABR9XB62</accession>
<dbReference type="EMBL" id="JADFFK010000051">
    <property type="protein sequence ID" value="MBE9640855.1"/>
    <property type="molecule type" value="Genomic_DNA"/>
</dbReference>
<organism evidence="2 3">
    <name type="scientific">Salipiger mangrovisoli</name>
    <dbReference type="NCBI Taxonomy" id="2865933"/>
    <lineage>
        <taxon>Bacteria</taxon>
        <taxon>Pseudomonadati</taxon>
        <taxon>Pseudomonadota</taxon>
        <taxon>Alphaproteobacteria</taxon>
        <taxon>Rhodobacterales</taxon>
        <taxon>Roseobacteraceae</taxon>
        <taxon>Salipiger</taxon>
    </lineage>
</organism>
<name>A0ABR9XB62_9RHOB</name>
<evidence type="ECO:0000256" key="1">
    <source>
        <dbReference type="SAM" id="MobiDB-lite"/>
    </source>
</evidence>
<reference evidence="2 3" key="1">
    <citation type="journal article" date="2021" name="Int. J. Syst. Evol. Microbiol.">
        <title>Salipiger mangrovisoli sp. nov., isolated from mangrove soil and the proposal for the reclassification of Paraphaeobacter pallidus as Salipiger pallidus comb. nov.</title>
        <authorList>
            <person name="Du J."/>
            <person name="Liu Y."/>
            <person name="Pei T."/>
            <person name="Deng M.R."/>
            <person name="Zhu H."/>
        </authorList>
    </citation>
    <scope>NUCLEOTIDE SEQUENCE [LARGE SCALE GENOMIC DNA]</scope>
    <source>
        <strain evidence="2 3">6D45A</strain>
    </source>
</reference>
<sequence>MFGAIPNVCNPDLAKGGLASVAEYNAKIGEVALDTAEKSNEVLSASTRKALGNMRELTAAREPSAYGEAFAGFMQAQMELAQSTTAALFEVAQAAGEQVTAVSAGAAEKAETTVKKTTNAAAARKTAPAAA</sequence>
<keyword evidence="3" id="KW-1185">Reference proteome</keyword>
<feature type="region of interest" description="Disordered" evidence="1">
    <location>
        <begin position="105"/>
        <end position="131"/>
    </location>
</feature>
<gene>
    <name evidence="2" type="ORF">IQ782_28830</name>
</gene>
<proteinExistence type="predicted"/>
<evidence type="ECO:0000313" key="3">
    <source>
        <dbReference type="Proteomes" id="UP000607796"/>
    </source>
</evidence>
<protein>
    <recommendedName>
        <fullName evidence="4">Phasin protein</fullName>
    </recommendedName>
</protein>
<comment type="caution">
    <text evidence="2">The sequence shown here is derived from an EMBL/GenBank/DDBJ whole genome shotgun (WGS) entry which is preliminary data.</text>
</comment>
<dbReference type="RefSeq" id="WP_194138100.1">
    <property type="nucleotide sequence ID" value="NZ_JADFFK010000051.1"/>
</dbReference>
<evidence type="ECO:0008006" key="4">
    <source>
        <dbReference type="Google" id="ProtNLM"/>
    </source>
</evidence>
<evidence type="ECO:0000313" key="2">
    <source>
        <dbReference type="EMBL" id="MBE9640855.1"/>
    </source>
</evidence>
<feature type="compositionally biased region" description="Low complexity" evidence="1">
    <location>
        <begin position="115"/>
        <end position="131"/>
    </location>
</feature>